<dbReference type="GO" id="GO:0006629">
    <property type="term" value="P:lipid metabolic process"/>
    <property type="evidence" value="ECO:0007669"/>
    <property type="project" value="InterPro"/>
</dbReference>
<evidence type="ECO:0000313" key="3">
    <source>
        <dbReference type="Proteomes" id="UP000887575"/>
    </source>
</evidence>
<dbReference type="Pfam" id="PF01764">
    <property type="entry name" value="Lipase_3"/>
    <property type="match status" value="1"/>
</dbReference>
<dbReference type="Gene3D" id="3.40.50.1820">
    <property type="entry name" value="alpha/beta hydrolase"/>
    <property type="match status" value="1"/>
</dbReference>
<name>A0AAF3EV17_9BILA</name>
<keyword evidence="3" id="KW-1185">Reference proteome</keyword>
<evidence type="ECO:0000313" key="4">
    <source>
        <dbReference type="WBParaSite" id="MBELARI_LOCUS17436"/>
    </source>
</evidence>
<dbReference type="CDD" id="cd00519">
    <property type="entry name" value="Lipase_3"/>
    <property type="match status" value="1"/>
</dbReference>
<dbReference type="Proteomes" id="UP000887575">
    <property type="component" value="Unassembled WGS sequence"/>
</dbReference>
<dbReference type="InterPro" id="IPR002921">
    <property type="entry name" value="Fungal_lipase-type"/>
</dbReference>
<dbReference type="InterPro" id="IPR029058">
    <property type="entry name" value="AB_hydrolase_fold"/>
</dbReference>
<keyword evidence="1" id="KW-0732">Signal</keyword>
<feature type="domain" description="Fungal lipase-type" evidence="2">
    <location>
        <begin position="84"/>
        <end position="198"/>
    </location>
</feature>
<reference evidence="4" key="1">
    <citation type="submission" date="2024-02" db="UniProtKB">
        <authorList>
            <consortium name="WormBaseParasite"/>
        </authorList>
    </citation>
    <scope>IDENTIFICATION</scope>
</reference>
<dbReference type="SUPFAM" id="SSF53474">
    <property type="entry name" value="alpha/beta-Hydrolases"/>
    <property type="match status" value="1"/>
</dbReference>
<evidence type="ECO:0000259" key="2">
    <source>
        <dbReference type="Pfam" id="PF01764"/>
    </source>
</evidence>
<dbReference type="PANTHER" id="PTHR45908">
    <property type="entry name" value="PROTEIN CBG11750-RELATED"/>
    <property type="match status" value="1"/>
</dbReference>
<proteinExistence type="predicted"/>
<dbReference type="WBParaSite" id="MBELARI_LOCUS17436">
    <property type="protein sequence ID" value="MBELARI_LOCUS17436"/>
    <property type="gene ID" value="MBELARI_LOCUS17436"/>
</dbReference>
<dbReference type="AlphaFoldDB" id="A0AAF3EV17"/>
<evidence type="ECO:0000256" key="1">
    <source>
        <dbReference type="SAM" id="SignalP"/>
    </source>
</evidence>
<dbReference type="PANTHER" id="PTHR45908:SF11">
    <property type="entry name" value="FUNGAL LIPASE-LIKE DOMAIN-CONTAINING PROTEIN"/>
    <property type="match status" value="1"/>
</dbReference>
<organism evidence="3 4">
    <name type="scientific">Mesorhabditis belari</name>
    <dbReference type="NCBI Taxonomy" id="2138241"/>
    <lineage>
        <taxon>Eukaryota</taxon>
        <taxon>Metazoa</taxon>
        <taxon>Ecdysozoa</taxon>
        <taxon>Nematoda</taxon>
        <taxon>Chromadorea</taxon>
        <taxon>Rhabditida</taxon>
        <taxon>Rhabditina</taxon>
        <taxon>Rhabditomorpha</taxon>
        <taxon>Rhabditoidea</taxon>
        <taxon>Rhabditidae</taxon>
        <taxon>Mesorhabditinae</taxon>
        <taxon>Mesorhabditis</taxon>
    </lineage>
</organism>
<sequence length="205" mass="22574">MLFSALSILSFLLATITAQYSDDFVRNTMWPLAAGAYITNQQECITSGTGDGKLKRKIDVSCDILNETCSAYTASSDSKKALILAWRGSQVNLEVPMEMLDILFGKQLIFPGGGKVADFFYNAMLKLWNNGVKDDFFTLRQQYPDYDVWVTGHSLGAAMASLSAGYLAQLGLVPIEKIKLVTFGQPRTGDSTYAAFMDTVRFLIS</sequence>
<protein>
    <recommendedName>
        <fullName evidence="2">Fungal lipase-type domain-containing protein</fullName>
    </recommendedName>
</protein>
<feature type="signal peptide" evidence="1">
    <location>
        <begin position="1"/>
        <end position="18"/>
    </location>
</feature>
<accession>A0AAF3EV17</accession>
<feature type="chain" id="PRO_5041912091" description="Fungal lipase-type domain-containing protein" evidence="1">
    <location>
        <begin position="19"/>
        <end position="205"/>
    </location>
</feature>